<feature type="transmembrane region" description="Helical" evidence="1">
    <location>
        <begin position="44"/>
        <end position="64"/>
    </location>
</feature>
<sequence length="213" mass="24797">MTKYSPEELKNDPHFELLREIDHHRIKAFILEQVHQPGRLMRWYGVYQVVMMLLYLLLFGMSVVPACHGNWKPLMWMGAALLFALSLLIVLHELLHALAYWHSGVRKLKAGALWRKFIFYVAADRQVVDYPVFRRVAWAPFVGVKLLTLVPGLLLWGYPSAYFFFSLMCIHSLFCAGDVAMLSFYERHSGLVIYNFDDLSEGKTFFYVLKNEA</sequence>
<accession>A0A2T5C677</accession>
<keyword evidence="1" id="KW-1133">Transmembrane helix</keyword>
<proteinExistence type="predicted"/>
<comment type="caution">
    <text evidence="2">The sequence shown here is derived from an EMBL/GenBank/DDBJ whole genome shotgun (WGS) entry which is preliminary data.</text>
</comment>
<dbReference type="RefSeq" id="WP_170111243.1">
    <property type="nucleotide sequence ID" value="NZ_OY782574.1"/>
</dbReference>
<feature type="transmembrane region" description="Helical" evidence="1">
    <location>
        <begin position="162"/>
        <end position="185"/>
    </location>
</feature>
<keyword evidence="1" id="KW-0812">Transmembrane</keyword>
<dbReference type="AlphaFoldDB" id="A0A2T5C677"/>
<reference evidence="2 3" key="1">
    <citation type="submission" date="2018-04" db="EMBL/GenBank/DDBJ databases">
        <title>Genomic Encyclopedia of Archaeal and Bacterial Type Strains, Phase II (KMG-II): from individual species to whole genera.</title>
        <authorList>
            <person name="Goeker M."/>
        </authorList>
    </citation>
    <scope>NUCLEOTIDE SEQUENCE [LARGE SCALE GENOMIC DNA]</scope>
    <source>
        <strain evidence="2 3">DSM 28823</strain>
    </source>
</reference>
<protein>
    <submittedName>
        <fullName evidence="2">Putative zincin peptidase</fullName>
    </submittedName>
</protein>
<dbReference type="InterPro" id="IPR021683">
    <property type="entry name" value="DUF3267"/>
</dbReference>
<evidence type="ECO:0000256" key="1">
    <source>
        <dbReference type="SAM" id="Phobius"/>
    </source>
</evidence>
<keyword evidence="1" id="KW-0472">Membrane</keyword>
<dbReference type="Pfam" id="PF11667">
    <property type="entry name" value="DUF3267"/>
    <property type="match status" value="1"/>
</dbReference>
<dbReference type="EMBL" id="QAAD01000001">
    <property type="protein sequence ID" value="PTN10426.1"/>
    <property type="molecule type" value="Genomic_DNA"/>
</dbReference>
<evidence type="ECO:0000313" key="2">
    <source>
        <dbReference type="EMBL" id="PTN10426.1"/>
    </source>
</evidence>
<dbReference type="Proteomes" id="UP000243525">
    <property type="component" value="Unassembled WGS sequence"/>
</dbReference>
<organism evidence="2 3">
    <name type="scientific">Mangrovibacterium marinum</name>
    <dbReference type="NCBI Taxonomy" id="1639118"/>
    <lineage>
        <taxon>Bacteria</taxon>
        <taxon>Pseudomonadati</taxon>
        <taxon>Bacteroidota</taxon>
        <taxon>Bacteroidia</taxon>
        <taxon>Marinilabiliales</taxon>
        <taxon>Prolixibacteraceae</taxon>
        <taxon>Mangrovibacterium</taxon>
    </lineage>
</organism>
<feature type="transmembrane region" description="Helical" evidence="1">
    <location>
        <begin position="76"/>
        <end position="101"/>
    </location>
</feature>
<feature type="transmembrane region" description="Helical" evidence="1">
    <location>
        <begin position="136"/>
        <end position="156"/>
    </location>
</feature>
<name>A0A2T5C677_9BACT</name>
<gene>
    <name evidence="2" type="ORF">C8N47_10174</name>
</gene>
<evidence type="ECO:0000313" key="3">
    <source>
        <dbReference type="Proteomes" id="UP000243525"/>
    </source>
</evidence>
<keyword evidence="3" id="KW-1185">Reference proteome</keyword>